<dbReference type="Pfam" id="PF07714">
    <property type="entry name" value="PK_Tyr_Ser-Thr"/>
    <property type="match status" value="1"/>
</dbReference>
<keyword evidence="3" id="KW-0418">Kinase</keyword>
<dbReference type="GO" id="GO:0007169">
    <property type="term" value="P:cell surface receptor protein tyrosine kinase signaling pathway"/>
    <property type="evidence" value="ECO:0007669"/>
    <property type="project" value="TreeGrafter"/>
</dbReference>
<dbReference type="PANTHER" id="PTHR24416:SF617">
    <property type="entry name" value="RET ONCOGENE, ISOFORM A"/>
    <property type="match status" value="1"/>
</dbReference>
<dbReference type="GO" id="GO:0004714">
    <property type="term" value="F:transmembrane receptor protein tyrosine kinase activity"/>
    <property type="evidence" value="ECO:0007669"/>
    <property type="project" value="TreeGrafter"/>
</dbReference>
<dbReference type="FunFam" id="1.10.510.10:FF:000462">
    <property type="entry name" value="Receptor tyrosine kinase"/>
    <property type="match status" value="1"/>
</dbReference>
<dbReference type="GO" id="GO:0005886">
    <property type="term" value="C:plasma membrane"/>
    <property type="evidence" value="ECO:0007669"/>
    <property type="project" value="TreeGrafter"/>
</dbReference>
<feature type="region of interest" description="Disordered" evidence="1">
    <location>
        <begin position="843"/>
        <end position="886"/>
    </location>
</feature>
<comment type="caution">
    <text evidence="3">The sequence shown here is derived from an EMBL/GenBank/DDBJ whole genome shotgun (WGS) entry which is preliminary data.</text>
</comment>
<feature type="domain" description="Protein kinase" evidence="2">
    <location>
        <begin position="537"/>
        <end position="818"/>
    </location>
</feature>
<dbReference type="GO" id="GO:0005524">
    <property type="term" value="F:ATP binding"/>
    <property type="evidence" value="ECO:0007669"/>
    <property type="project" value="InterPro"/>
</dbReference>
<dbReference type="PROSITE" id="PS50011">
    <property type="entry name" value="PROTEIN_KINASE_DOM"/>
    <property type="match status" value="1"/>
</dbReference>
<dbReference type="GO" id="GO:0043235">
    <property type="term" value="C:receptor complex"/>
    <property type="evidence" value="ECO:0007669"/>
    <property type="project" value="TreeGrafter"/>
</dbReference>
<dbReference type="InterPro" id="IPR000719">
    <property type="entry name" value="Prot_kinase_dom"/>
</dbReference>
<dbReference type="AlphaFoldDB" id="A0A8J5N1V7"/>
<accession>A0A8J5N1V7</accession>
<evidence type="ECO:0000313" key="4">
    <source>
        <dbReference type="Proteomes" id="UP000747542"/>
    </source>
</evidence>
<feature type="compositionally biased region" description="Low complexity" evidence="1">
    <location>
        <begin position="1046"/>
        <end position="1069"/>
    </location>
</feature>
<dbReference type="Gene3D" id="1.10.510.10">
    <property type="entry name" value="Transferase(Phosphotransferase) domain 1"/>
    <property type="match status" value="1"/>
</dbReference>
<sequence length="1069" mass="117488">MWLTSANVTQIDPECYNYNKRGGGEYNTYDSGDESLLDNGVLNITIIVGDSFNCDKPRREGPTPLTLGNTAQPLALALGVHVATLDLYRLVAKSDACFLPDEDTAPPMGNRDVTPLLEMPSFIDFCPGMVAFYSITMPGVENGRQELQTDSDRLIVRPTAPLDRELRGDSLPFTIKCTLRLDDQLLVLDPDLTDTNNYMVELIGNIYNLVTIESVTEFGIRSENLLPSIAQEKKQVKYSVTLTLPNYEEEVKPTPLHALTHNTDNGVLSPETIALLKELPPSELNITIIPVNVSIKVTPITGILYVSDPDGLRSGEFTIVRGDSVTLVTLTVVEQVNFPCSSQNPEEVTPWCASIRYSSECQETCGLGAAGTCSWRPLETEKGKTQYTKYATCSPALDTYYQTRPSPSPGVEPPLKEPAPASSLACGRGCKVGISVAAVVFLGFTLLSVVFCRRHASGNGKQKGGVISLGTLANEERSSSVPYNTRDETHDSLIHGIRASPRPDHNLVPALNLTPYYTLLHLFTPINTHSSPSTLILHLPTPLLHPTYTLLHPESNTLSSSAGYTTVAVKMLKSNSTQVELSDLLSEYTLLKEVSHPNVVRLLGACTGKGGPVYIIIEYCQYGSLRNYLKRSRHAEFENRVGSGPTEIAAGDYAITPKDLLSFAWQICKGMAYLTDMKLVHRDLAARNVLLAAGKVCKISDFGLTRDVYEGDLYFKRSKGRVPVKWMALESLVDHVYTSKSDVWGFGVLLWELVTLGTPPYPGVTPERLFSLLKAGYRMEKPDNCSQELYDVMLQCWAEDPARRPCFQELTDIFDAMIQADVEYLELRSLIVTNRGYFDGVPEPSQQFLEAPPQFQDSPQPPVGPINEEREASTQGSTHQGAPPQLNIDETQLPIQQAAHTPTITTSHAHNPAYSPTSEIPHPTPLHYSTLASRPDEEDAHNLECCRSEEDSDSGRATGDSGYATEEGRGRWRAEHKGGSRPPQASPRGSSYSPVPHHDQDDDDDQDPEGDHDDDQDTSEDLEERQELLTEDLLGHLTPSPEPAQTAHTTAHTHNAAHATTHTTPVIVT</sequence>
<evidence type="ECO:0000256" key="1">
    <source>
        <dbReference type="SAM" id="MobiDB-lite"/>
    </source>
</evidence>
<feature type="compositionally biased region" description="Basic and acidic residues" evidence="1">
    <location>
        <begin position="966"/>
        <end position="978"/>
    </location>
</feature>
<keyword evidence="3" id="KW-0808">Transferase</keyword>
<dbReference type="InterPro" id="IPR001245">
    <property type="entry name" value="Ser-Thr/Tyr_kinase_cat_dom"/>
</dbReference>
<dbReference type="Gene3D" id="3.30.200.20">
    <property type="entry name" value="Phosphorylase Kinase, domain 1"/>
    <property type="match status" value="1"/>
</dbReference>
<dbReference type="SMART" id="SM00219">
    <property type="entry name" value="TyrKc"/>
    <property type="match status" value="1"/>
</dbReference>
<gene>
    <name evidence="3" type="primary">Ret-L</name>
    <name evidence="3" type="ORF">Hamer_G023817</name>
</gene>
<dbReference type="InterPro" id="IPR020635">
    <property type="entry name" value="Tyr_kinase_cat_dom"/>
</dbReference>
<feature type="compositionally biased region" description="Acidic residues" evidence="1">
    <location>
        <begin position="1001"/>
        <end position="1024"/>
    </location>
</feature>
<dbReference type="SUPFAM" id="SSF56112">
    <property type="entry name" value="Protein kinase-like (PK-like)"/>
    <property type="match status" value="1"/>
</dbReference>
<reference evidence="3" key="1">
    <citation type="journal article" date="2021" name="Sci. Adv.">
        <title>The American lobster genome reveals insights on longevity, neural, and immune adaptations.</title>
        <authorList>
            <person name="Polinski J.M."/>
            <person name="Zimin A.V."/>
            <person name="Clark K.F."/>
            <person name="Kohn A.B."/>
            <person name="Sadowski N."/>
            <person name="Timp W."/>
            <person name="Ptitsyn A."/>
            <person name="Khanna P."/>
            <person name="Romanova D.Y."/>
            <person name="Williams P."/>
            <person name="Greenwood S.J."/>
            <person name="Moroz L.L."/>
            <person name="Walt D.R."/>
            <person name="Bodnar A.G."/>
        </authorList>
    </citation>
    <scope>NUCLEOTIDE SEQUENCE</scope>
    <source>
        <strain evidence="3">GMGI-L3</strain>
    </source>
</reference>
<dbReference type="EMBL" id="JAHLQT010011811">
    <property type="protein sequence ID" value="KAG7171715.1"/>
    <property type="molecule type" value="Genomic_DNA"/>
</dbReference>
<dbReference type="Proteomes" id="UP000747542">
    <property type="component" value="Unassembled WGS sequence"/>
</dbReference>
<dbReference type="InterPro" id="IPR011009">
    <property type="entry name" value="Kinase-like_dom_sf"/>
</dbReference>
<protein>
    <submittedName>
        <fullName evidence="3">Proto-oncogene tyrosine-protein kinase receptor Ret-like</fullName>
    </submittedName>
</protein>
<keyword evidence="4" id="KW-1185">Reference proteome</keyword>
<proteinExistence type="predicted"/>
<organism evidence="3 4">
    <name type="scientific">Homarus americanus</name>
    <name type="common">American lobster</name>
    <dbReference type="NCBI Taxonomy" id="6706"/>
    <lineage>
        <taxon>Eukaryota</taxon>
        <taxon>Metazoa</taxon>
        <taxon>Ecdysozoa</taxon>
        <taxon>Arthropoda</taxon>
        <taxon>Crustacea</taxon>
        <taxon>Multicrustacea</taxon>
        <taxon>Malacostraca</taxon>
        <taxon>Eumalacostraca</taxon>
        <taxon>Eucarida</taxon>
        <taxon>Decapoda</taxon>
        <taxon>Pleocyemata</taxon>
        <taxon>Astacidea</taxon>
        <taxon>Nephropoidea</taxon>
        <taxon>Nephropidae</taxon>
        <taxon>Homarus</taxon>
    </lineage>
</organism>
<dbReference type="InterPro" id="IPR050122">
    <property type="entry name" value="RTK"/>
</dbReference>
<dbReference type="PRINTS" id="PR00109">
    <property type="entry name" value="TYRKINASE"/>
</dbReference>
<feature type="compositionally biased region" description="Polar residues" evidence="1">
    <location>
        <begin position="906"/>
        <end position="918"/>
    </location>
</feature>
<evidence type="ECO:0000259" key="2">
    <source>
        <dbReference type="PROSITE" id="PS50011"/>
    </source>
</evidence>
<dbReference type="PANTHER" id="PTHR24416">
    <property type="entry name" value="TYROSINE-PROTEIN KINASE RECEPTOR"/>
    <property type="match status" value="1"/>
</dbReference>
<dbReference type="InterPro" id="IPR008266">
    <property type="entry name" value="Tyr_kinase_AS"/>
</dbReference>
<feature type="region of interest" description="Disordered" evidence="1">
    <location>
        <begin position="906"/>
        <end position="1069"/>
    </location>
</feature>
<evidence type="ECO:0000313" key="3">
    <source>
        <dbReference type="EMBL" id="KAG7171715.1"/>
    </source>
</evidence>
<feature type="compositionally biased region" description="Basic and acidic residues" evidence="1">
    <location>
        <begin position="940"/>
        <end position="949"/>
    </location>
</feature>
<name>A0A8J5N1V7_HOMAM</name>
<keyword evidence="3" id="KW-0675">Receptor</keyword>
<dbReference type="PROSITE" id="PS00109">
    <property type="entry name" value="PROTEIN_KINASE_TYR"/>
    <property type="match status" value="1"/>
</dbReference>